<dbReference type="STRING" id="1088818.A0A2H9ZVJ2"/>
<dbReference type="Pfam" id="PF03446">
    <property type="entry name" value="NAD_binding_2"/>
    <property type="match status" value="1"/>
</dbReference>
<reference evidence="2 3" key="1">
    <citation type="journal article" date="2017" name="Nature">
        <title>The Apostasia genome and the evolution of orchids.</title>
        <authorList>
            <person name="Zhang G.Q."/>
            <person name="Liu K.W."/>
            <person name="Li Z."/>
            <person name="Lohaus R."/>
            <person name="Hsiao Y.Y."/>
            <person name="Niu S.C."/>
            <person name="Wang J.Y."/>
            <person name="Lin Y.C."/>
            <person name="Xu Q."/>
            <person name="Chen L.J."/>
            <person name="Yoshida K."/>
            <person name="Fujiwara S."/>
            <person name="Wang Z.W."/>
            <person name="Zhang Y.Q."/>
            <person name="Mitsuda N."/>
            <person name="Wang M."/>
            <person name="Liu G.H."/>
            <person name="Pecoraro L."/>
            <person name="Huang H.X."/>
            <person name="Xiao X.J."/>
            <person name="Lin M."/>
            <person name="Wu X.Y."/>
            <person name="Wu W.L."/>
            <person name="Chen Y.Y."/>
            <person name="Chang S.B."/>
            <person name="Sakamoto S."/>
            <person name="Ohme-Takagi M."/>
            <person name="Yagi M."/>
            <person name="Zeng S.J."/>
            <person name="Shen C.Y."/>
            <person name="Yeh C.M."/>
            <person name="Luo Y.B."/>
            <person name="Tsai W.C."/>
            <person name="Van de Peer Y."/>
            <person name="Liu Z.J."/>
        </authorList>
    </citation>
    <scope>NUCLEOTIDE SEQUENCE [LARGE SCALE GENOMIC DNA]</scope>
    <source>
        <strain evidence="3">cv. Shenzhen</strain>
        <tissue evidence="2">Stem</tissue>
    </source>
</reference>
<dbReference type="PANTHER" id="PTHR43580">
    <property type="entry name" value="OXIDOREDUCTASE GLYR1-RELATED"/>
    <property type="match status" value="1"/>
</dbReference>
<evidence type="ECO:0000313" key="2">
    <source>
        <dbReference type="EMBL" id="PKA47286.1"/>
    </source>
</evidence>
<keyword evidence="2" id="KW-0560">Oxidoreductase</keyword>
<dbReference type="EC" id="1.1.1.31" evidence="2"/>
<dbReference type="PROSITE" id="PS00895">
    <property type="entry name" value="3_HYDROXYISOBUT_DH"/>
    <property type="match status" value="1"/>
</dbReference>
<dbReference type="GO" id="GO:0005829">
    <property type="term" value="C:cytosol"/>
    <property type="evidence" value="ECO:0007669"/>
    <property type="project" value="TreeGrafter"/>
</dbReference>
<dbReference type="InterPro" id="IPR002204">
    <property type="entry name" value="3-OH-isobutyrate_DH-rel_CS"/>
</dbReference>
<accession>A0A2H9ZVJ2</accession>
<dbReference type="EMBL" id="KZ453531">
    <property type="protein sequence ID" value="PKA47286.1"/>
    <property type="molecule type" value="Genomic_DNA"/>
</dbReference>
<dbReference type="InterPro" id="IPR051265">
    <property type="entry name" value="HIBADH-related_NP60_sf"/>
</dbReference>
<dbReference type="Gene3D" id="3.40.50.720">
    <property type="entry name" value="NAD(P)-binding Rossmann-like Domain"/>
    <property type="match status" value="1"/>
</dbReference>
<evidence type="ECO:0000259" key="1">
    <source>
        <dbReference type="Pfam" id="PF03446"/>
    </source>
</evidence>
<sequence>MEVGFLGLGIMGKAMAVNLLRSGFRVTVWNRTLPKCEELVEHGASIGESPAAVVRKSKYTIAMLADPRAALSVVFEKDGVLEQICEGKDYIDMSTVDVDTSSKINEEFSSHRNRVSLLKMCDSRFLLSLSDEWPVTGRDRTR</sequence>
<dbReference type="PANTHER" id="PTHR43580:SF9">
    <property type="entry name" value="GLYOXYLATE_SUCCINIC SEMIALDEHYDE REDUCTASE 1"/>
    <property type="match status" value="1"/>
</dbReference>
<feature type="domain" description="6-phosphogluconate dehydrogenase NADP-binding" evidence="1">
    <location>
        <begin position="2"/>
        <end position="111"/>
    </location>
</feature>
<dbReference type="OrthoDB" id="435038at2759"/>
<protein>
    <submittedName>
        <fullName evidence="2">Glyoxylate/succinic semialdehyde reductase 1</fullName>
        <ecNumber evidence="2">1.1.1.31</ecNumber>
    </submittedName>
</protein>
<dbReference type="SUPFAM" id="SSF51735">
    <property type="entry name" value="NAD(P)-binding Rossmann-fold domains"/>
    <property type="match status" value="1"/>
</dbReference>
<dbReference type="GO" id="GO:0050661">
    <property type="term" value="F:NADP binding"/>
    <property type="evidence" value="ECO:0007669"/>
    <property type="project" value="InterPro"/>
</dbReference>
<dbReference type="GO" id="GO:0008442">
    <property type="term" value="F:3-hydroxyisobutyrate dehydrogenase activity"/>
    <property type="evidence" value="ECO:0007669"/>
    <property type="project" value="UniProtKB-EC"/>
</dbReference>
<evidence type="ECO:0000313" key="3">
    <source>
        <dbReference type="Proteomes" id="UP000236161"/>
    </source>
</evidence>
<keyword evidence="3" id="KW-1185">Reference proteome</keyword>
<proteinExistence type="predicted"/>
<gene>
    <name evidence="2" type="primary">GLYR1</name>
    <name evidence="2" type="ORF">AXF42_Ash017231</name>
</gene>
<dbReference type="InterPro" id="IPR036291">
    <property type="entry name" value="NAD(P)-bd_dom_sf"/>
</dbReference>
<organism evidence="2 3">
    <name type="scientific">Apostasia shenzhenica</name>
    <dbReference type="NCBI Taxonomy" id="1088818"/>
    <lineage>
        <taxon>Eukaryota</taxon>
        <taxon>Viridiplantae</taxon>
        <taxon>Streptophyta</taxon>
        <taxon>Embryophyta</taxon>
        <taxon>Tracheophyta</taxon>
        <taxon>Spermatophyta</taxon>
        <taxon>Magnoliopsida</taxon>
        <taxon>Liliopsida</taxon>
        <taxon>Asparagales</taxon>
        <taxon>Orchidaceae</taxon>
        <taxon>Apostasioideae</taxon>
        <taxon>Apostasia</taxon>
    </lineage>
</organism>
<dbReference type="InterPro" id="IPR006115">
    <property type="entry name" value="6PGDH_NADP-bd"/>
</dbReference>
<dbReference type="Proteomes" id="UP000236161">
    <property type="component" value="Unassembled WGS sequence"/>
</dbReference>
<dbReference type="AlphaFoldDB" id="A0A2H9ZVJ2"/>
<name>A0A2H9ZVJ2_9ASPA</name>